<feature type="signal peptide" evidence="3">
    <location>
        <begin position="1"/>
        <end position="19"/>
    </location>
</feature>
<dbReference type="Pfam" id="PF13365">
    <property type="entry name" value="Trypsin_2"/>
    <property type="match status" value="1"/>
</dbReference>
<organism evidence="5 6">
    <name type="scientific">Pseudodesulfovibrio senegalensis</name>
    <dbReference type="NCBI Taxonomy" id="1721087"/>
    <lineage>
        <taxon>Bacteria</taxon>
        <taxon>Pseudomonadati</taxon>
        <taxon>Thermodesulfobacteriota</taxon>
        <taxon>Desulfovibrionia</taxon>
        <taxon>Desulfovibrionales</taxon>
        <taxon>Desulfovibrionaceae</taxon>
    </lineage>
</organism>
<sequence length="444" mass="47719">MVRFLAVLLLFVTAFPVCANAYVDELRRTPVVKAVQSVSPSVVSITAVRIRQRGSMFGDDPIARFLEQRLFGGNQGRTRKSGSLGSGVIINGKAGLVLTNAHVISGASEISVRLTDGRELPAEMIGSDPDFDLAVLRVKNDAPLPAVKMGDSDGILIGETVIAIGNPYGFDHTVTTGVVSALNRTINTDRGRSGNFIQTDAAINPGNSGGPLLNIRGELIGINTAIHAKGEGIGFAIPINKARSVVTELISSGHVAPVWLGLSGQNIDQGAALYFGLTSLHGMIVTEVFEKTPARAAGIQPGDVLLTVNNTAVRDKDDYLVRLRSQTRSEELTLGLVRGGKNMQVRVRPAAMTRNAAASLMARRWGFRLKDNPRGQGAMVSSVEPNTAAQRIHLRPGDIIHQIGNLRLRSAGDTLSAFLRNRLANTILLRVQRDRQLHWVRMSL</sequence>
<evidence type="ECO:0000313" key="5">
    <source>
        <dbReference type="EMBL" id="KAB1440788.1"/>
    </source>
</evidence>
<name>A0A6N6N087_9BACT</name>
<reference evidence="5 6" key="1">
    <citation type="journal article" date="2017" name="Int. J. Syst. Evol. Microbiol.">
        <title>Desulfovibrio senegalensis sp. nov., a mesophilic sulfate reducer isolated from marine sediment.</title>
        <authorList>
            <person name="Thioye A."/>
            <person name="Gam Z.B.A."/>
            <person name="Mbengue M."/>
            <person name="Cayol J.L."/>
            <person name="Joseph-Bartoli M."/>
            <person name="Toure-Kane C."/>
            <person name="Labat M."/>
        </authorList>
    </citation>
    <scope>NUCLEOTIDE SEQUENCE [LARGE SCALE GENOMIC DNA]</scope>
    <source>
        <strain evidence="5 6">DSM 101509</strain>
    </source>
</reference>
<dbReference type="RefSeq" id="WP_151151532.1">
    <property type="nucleotide sequence ID" value="NZ_WAIE01000006.1"/>
</dbReference>
<dbReference type="SUPFAM" id="SSF50156">
    <property type="entry name" value="PDZ domain-like"/>
    <property type="match status" value="2"/>
</dbReference>
<keyword evidence="3" id="KW-0732">Signal</keyword>
<feature type="domain" description="PDZ" evidence="4">
    <location>
        <begin position="261"/>
        <end position="340"/>
    </location>
</feature>
<evidence type="ECO:0000313" key="6">
    <source>
        <dbReference type="Proteomes" id="UP000438699"/>
    </source>
</evidence>
<dbReference type="CDD" id="cd06779">
    <property type="entry name" value="cpPDZ_Deg_HtrA-like"/>
    <property type="match status" value="1"/>
</dbReference>
<dbReference type="InterPro" id="IPR001478">
    <property type="entry name" value="PDZ"/>
</dbReference>
<dbReference type="Gene3D" id="2.40.10.120">
    <property type="match status" value="1"/>
</dbReference>
<dbReference type="Proteomes" id="UP000438699">
    <property type="component" value="Unassembled WGS sequence"/>
</dbReference>
<feature type="chain" id="PRO_5026828859" evidence="3">
    <location>
        <begin position="20"/>
        <end position="444"/>
    </location>
</feature>
<dbReference type="PRINTS" id="PR00834">
    <property type="entry name" value="PROTEASES2C"/>
</dbReference>
<dbReference type="PROSITE" id="PS50106">
    <property type="entry name" value="PDZ"/>
    <property type="match status" value="2"/>
</dbReference>
<protein>
    <submittedName>
        <fullName evidence="5">PDZ domain-containing protein</fullName>
    </submittedName>
</protein>
<dbReference type="OrthoDB" id="9758917at2"/>
<evidence type="ECO:0000259" key="4">
    <source>
        <dbReference type="PROSITE" id="PS50106"/>
    </source>
</evidence>
<accession>A0A6N6N087</accession>
<dbReference type="Gene3D" id="2.30.42.10">
    <property type="match status" value="2"/>
</dbReference>
<dbReference type="InterPro" id="IPR009003">
    <property type="entry name" value="Peptidase_S1_PA"/>
</dbReference>
<evidence type="ECO:0000256" key="3">
    <source>
        <dbReference type="SAM" id="SignalP"/>
    </source>
</evidence>
<gene>
    <name evidence="5" type="ORF">F8A88_12615</name>
</gene>
<keyword evidence="2" id="KW-0378">Hydrolase</keyword>
<dbReference type="AlphaFoldDB" id="A0A6N6N087"/>
<keyword evidence="6" id="KW-1185">Reference proteome</keyword>
<dbReference type="GO" id="GO:0006508">
    <property type="term" value="P:proteolysis"/>
    <property type="evidence" value="ECO:0007669"/>
    <property type="project" value="UniProtKB-KW"/>
</dbReference>
<dbReference type="Pfam" id="PF00595">
    <property type="entry name" value="PDZ"/>
    <property type="match status" value="1"/>
</dbReference>
<dbReference type="SUPFAM" id="SSF50494">
    <property type="entry name" value="Trypsin-like serine proteases"/>
    <property type="match status" value="1"/>
</dbReference>
<dbReference type="SMART" id="SM00228">
    <property type="entry name" value="PDZ"/>
    <property type="match status" value="2"/>
</dbReference>
<comment type="caution">
    <text evidence="5">The sequence shown here is derived from an EMBL/GenBank/DDBJ whole genome shotgun (WGS) entry which is preliminary data.</text>
</comment>
<dbReference type="EMBL" id="WAIE01000006">
    <property type="protein sequence ID" value="KAB1440788.1"/>
    <property type="molecule type" value="Genomic_DNA"/>
</dbReference>
<dbReference type="GO" id="GO:0004252">
    <property type="term" value="F:serine-type endopeptidase activity"/>
    <property type="evidence" value="ECO:0007669"/>
    <property type="project" value="InterPro"/>
</dbReference>
<dbReference type="InterPro" id="IPR001940">
    <property type="entry name" value="Peptidase_S1C"/>
</dbReference>
<dbReference type="Pfam" id="PF13180">
    <property type="entry name" value="PDZ_2"/>
    <property type="match status" value="1"/>
</dbReference>
<dbReference type="InterPro" id="IPR036034">
    <property type="entry name" value="PDZ_sf"/>
</dbReference>
<evidence type="ECO:0000256" key="1">
    <source>
        <dbReference type="ARBA" id="ARBA00022670"/>
    </source>
</evidence>
<evidence type="ECO:0000256" key="2">
    <source>
        <dbReference type="ARBA" id="ARBA00022801"/>
    </source>
</evidence>
<feature type="domain" description="PDZ" evidence="4">
    <location>
        <begin position="349"/>
        <end position="435"/>
    </location>
</feature>
<keyword evidence="1" id="KW-0645">Protease</keyword>
<proteinExistence type="predicted"/>
<dbReference type="PANTHER" id="PTHR43343:SF3">
    <property type="entry name" value="PROTEASE DO-LIKE 8, CHLOROPLASTIC"/>
    <property type="match status" value="1"/>
</dbReference>
<dbReference type="PANTHER" id="PTHR43343">
    <property type="entry name" value="PEPTIDASE S12"/>
    <property type="match status" value="1"/>
</dbReference>
<dbReference type="InterPro" id="IPR051201">
    <property type="entry name" value="Chloro_Bact_Ser_Proteases"/>
</dbReference>